<dbReference type="Proteomes" id="UP000199514">
    <property type="component" value="Unassembled WGS sequence"/>
</dbReference>
<dbReference type="GO" id="GO:0009279">
    <property type="term" value="C:cell outer membrane"/>
    <property type="evidence" value="ECO:0007669"/>
    <property type="project" value="UniProtKB-SubCell"/>
</dbReference>
<dbReference type="Gene3D" id="1.25.40.10">
    <property type="entry name" value="Tetratricopeptide repeat domain"/>
    <property type="match status" value="1"/>
</dbReference>
<evidence type="ECO:0000259" key="5">
    <source>
        <dbReference type="PROSITE" id="PS51123"/>
    </source>
</evidence>
<dbReference type="Gene3D" id="2.120.10.30">
    <property type="entry name" value="TolB, C-terminal domain"/>
    <property type="match status" value="1"/>
</dbReference>
<dbReference type="PROSITE" id="PS51123">
    <property type="entry name" value="OMPA_2"/>
    <property type="match status" value="1"/>
</dbReference>
<dbReference type="Pfam" id="PF07676">
    <property type="entry name" value="PD40"/>
    <property type="match status" value="2"/>
</dbReference>
<dbReference type="AlphaFoldDB" id="A0A1I1G1H5"/>
<dbReference type="PANTHER" id="PTHR30329">
    <property type="entry name" value="STATOR ELEMENT OF FLAGELLAR MOTOR COMPLEX"/>
    <property type="match status" value="1"/>
</dbReference>
<dbReference type="SUPFAM" id="SSF82171">
    <property type="entry name" value="DPP6 N-terminal domain-like"/>
    <property type="match status" value="1"/>
</dbReference>
<name>A0A1I1G1H5_9BACT</name>
<keyword evidence="7" id="KW-1185">Reference proteome</keyword>
<dbReference type="InterPro" id="IPR006664">
    <property type="entry name" value="OMP_bac"/>
</dbReference>
<dbReference type="Pfam" id="PF00691">
    <property type="entry name" value="OmpA"/>
    <property type="match status" value="1"/>
</dbReference>
<sequence length="1263" mass="145585">MPTAYVQAQAKQDLEDYLEVADELFAQENFDEAKLYYEKAAKHYQYDGYSAFKLAECYNKLYDYPKASEWYGKAYDREGAKFPQALLMKASILKMDGKYEEAKKTLERFEVDYKPEKPEDTMLVRRAIIEDEGVQMALEKPPAAQLTDYEFKPLSNVINSKYPEFAAVIYDADSTIVVTSHNPASQGRNIDPRLGMPFSDNMRYELKGGTWREMKKNDNFNVINTIINDGAGVFNKDRTKYYYTSCFEGNGECMIYVSSLVKGKWQKPVKLNTNINKPNCENKHPALSATGDTLFFVSTREGGLGMNDIWYSTSTGGNDTWTAPVNMGDKVNTPFEEMSPFYFSDKNALFFSSRGFKGLGGLDIYMYAMDGTNKLINLGKPFNSPRDDFYFVMGGKYGYMSSNRTGDGSNYDIYTFRTDNKRELLASLEQEGLTDVVVTASASKKRYSDDDLALQSSQAFQQLTPEQQSQILRFMAAKVAATNYAGDAAGLEEKDKFFYEKLPAEEKARLDRYGLYKVVQSYYAADPDLKAKDEEYLTSLPLEDQARLERLIMSQIAKLLEEKDQPLKAKDRLFLEKQSIEAKNAIDRMTRYRNFRNIYIHDPSLQAEDEAFYKNLPADVRNAVDRMAKSRNGDKIYALTPALKEQDDRFYSNLTLEERNKIDRIIAFKLMEEAYAKDPTLKLKDKLYYDKLSPEERASVDRIIAARISNVQYQKDVNLREKEKDYYTKLPQSEKNRIERMAAMRLMTLVYDDGTINLLNADLLHYQELPTEQRLAVERWAAARAGKYFYGDNDALLKEDELVYQNLPPNIRELVDKLIESRLAGKYKNEDTKIKAKDRVTYRKMAPEERDQVARIVDAMAKRNAHDDDLKLKEKDNFYYQNLDAEAKEELERSVANRLANMRAADDLQLKEKNDFNYRGLSAEEKARIDRIIEARLGHGVYGNDELLKKEDDLYYKNLPYSSKTAINKMIAHRRSGKKTVVDDLALSEKDKFYYQQLEAEDRKRIDRIIESLLGHNVYSRDPALKEEDEQFYKNLSPEQKASIDAIVAARRKATAKKGEDLTAGLLEKDKNYYYSLSPEEKERLNRMVQERLGKDVYEGDKAHFKKGDDLYYKNLTPEAKAAMDNIINTRTATKLVLSDGELRAGHYHGEPAMMGRVFFDANQTNIRVDGYKFLDHLATHLKQHPEKRLYILAHSDSFGNDDYNLELSKKRAKNAKEYLTKRGVKTTIVMPEGKGEAFPLMPNTTAYGRKMNRRAEFYVVDK</sequence>
<dbReference type="InterPro" id="IPR011042">
    <property type="entry name" value="6-blade_b-propeller_TolB-like"/>
</dbReference>
<dbReference type="InterPro" id="IPR050330">
    <property type="entry name" value="Bact_OuterMem_StrucFunc"/>
</dbReference>
<dbReference type="CDD" id="cd07185">
    <property type="entry name" value="OmpA_C-like"/>
    <property type="match status" value="1"/>
</dbReference>
<feature type="domain" description="OmpA-like" evidence="5">
    <location>
        <begin position="1147"/>
        <end position="1263"/>
    </location>
</feature>
<dbReference type="InterPro" id="IPR011659">
    <property type="entry name" value="WD40"/>
</dbReference>
<dbReference type="EMBL" id="FOLE01000002">
    <property type="protein sequence ID" value="SFC05371.1"/>
    <property type="molecule type" value="Genomic_DNA"/>
</dbReference>
<comment type="subcellular location">
    <subcellularLocation>
        <location evidence="1">Cell outer membrane</location>
    </subcellularLocation>
</comment>
<organism evidence="6 7">
    <name type="scientific">Flexibacter flexilis DSM 6793</name>
    <dbReference type="NCBI Taxonomy" id="927664"/>
    <lineage>
        <taxon>Bacteria</taxon>
        <taxon>Pseudomonadati</taxon>
        <taxon>Bacteroidota</taxon>
        <taxon>Cytophagia</taxon>
        <taxon>Cytophagales</taxon>
        <taxon>Flexibacteraceae</taxon>
        <taxon>Flexibacter</taxon>
    </lineage>
</organism>
<accession>A0A1I1G1H5</accession>
<evidence type="ECO:0000313" key="6">
    <source>
        <dbReference type="EMBL" id="SFC05371.1"/>
    </source>
</evidence>
<dbReference type="STRING" id="927664.SAMN05421780_102409"/>
<evidence type="ECO:0000313" key="7">
    <source>
        <dbReference type="Proteomes" id="UP000199514"/>
    </source>
</evidence>
<evidence type="ECO:0000256" key="1">
    <source>
        <dbReference type="ARBA" id="ARBA00004442"/>
    </source>
</evidence>
<keyword evidence="2 4" id="KW-0472">Membrane</keyword>
<dbReference type="InterPro" id="IPR006665">
    <property type="entry name" value="OmpA-like"/>
</dbReference>
<evidence type="ECO:0000256" key="4">
    <source>
        <dbReference type="PROSITE-ProRule" id="PRU00473"/>
    </source>
</evidence>
<dbReference type="PRINTS" id="PR01021">
    <property type="entry name" value="OMPADOMAIN"/>
</dbReference>
<proteinExistence type="predicted"/>
<dbReference type="InterPro" id="IPR011990">
    <property type="entry name" value="TPR-like_helical_dom_sf"/>
</dbReference>
<evidence type="ECO:0000256" key="2">
    <source>
        <dbReference type="ARBA" id="ARBA00023136"/>
    </source>
</evidence>
<evidence type="ECO:0000256" key="3">
    <source>
        <dbReference type="ARBA" id="ARBA00023237"/>
    </source>
</evidence>
<protein>
    <submittedName>
        <fullName evidence="6">WD40-like Beta Propeller Repeat</fullName>
    </submittedName>
</protein>
<dbReference type="SUPFAM" id="SSF103088">
    <property type="entry name" value="OmpA-like"/>
    <property type="match status" value="1"/>
</dbReference>
<reference evidence="6 7" key="1">
    <citation type="submission" date="2016-10" db="EMBL/GenBank/DDBJ databases">
        <authorList>
            <person name="de Groot N.N."/>
        </authorList>
    </citation>
    <scope>NUCLEOTIDE SEQUENCE [LARGE SCALE GENOMIC DNA]</scope>
    <source>
        <strain evidence="6 7">DSM 6793</strain>
    </source>
</reference>
<dbReference type="SUPFAM" id="SSF48452">
    <property type="entry name" value="TPR-like"/>
    <property type="match status" value="1"/>
</dbReference>
<gene>
    <name evidence="6" type="ORF">SAMN05421780_102409</name>
</gene>
<dbReference type="Gene3D" id="3.30.1330.60">
    <property type="entry name" value="OmpA-like domain"/>
    <property type="match status" value="1"/>
</dbReference>
<keyword evidence="3" id="KW-0998">Cell outer membrane</keyword>
<dbReference type="InterPro" id="IPR036737">
    <property type="entry name" value="OmpA-like_sf"/>
</dbReference>
<dbReference type="PANTHER" id="PTHR30329:SF21">
    <property type="entry name" value="LIPOPROTEIN YIAD-RELATED"/>
    <property type="match status" value="1"/>
</dbReference>